<evidence type="ECO:0000256" key="1">
    <source>
        <dbReference type="ARBA" id="ARBA00022450"/>
    </source>
</evidence>
<name>A0A1J9SBD7_9PEZI</name>
<evidence type="ECO:0000313" key="7">
    <source>
        <dbReference type="Proteomes" id="UP000183809"/>
    </source>
</evidence>
<dbReference type="Proteomes" id="UP000183809">
    <property type="component" value="Unassembled WGS sequence"/>
</dbReference>
<dbReference type="GO" id="GO:0005737">
    <property type="term" value="C:cytoplasm"/>
    <property type="evidence" value="ECO:0007669"/>
    <property type="project" value="TreeGrafter"/>
</dbReference>
<dbReference type="GO" id="GO:0016874">
    <property type="term" value="F:ligase activity"/>
    <property type="evidence" value="ECO:0007669"/>
    <property type="project" value="UniProtKB-KW"/>
</dbReference>
<feature type="domain" description="Carrier" evidence="5">
    <location>
        <begin position="1864"/>
        <end position="1940"/>
    </location>
</feature>
<sequence>MQFDDSRPSEKVLGLVTAAETYPSPPPLEDLEAALSEEFWTSFLAESQPAAFPCIPYGSREPIQHEVVECHQELPTAASSKLELSALLFAAWGITTASYTGVQNIVFGAVVPDSGGINNPVPFRLNADSKGRVRDLLDQSLQRVIQCCQHASLGIEKISQLNGDCCHACNFETVLMVRHGAKDEDSVWPVPESQGLVITCSLVGRRLQITASVHSRAAEAPIMHRVIRQFGYTAARLATSEDQNPSVDDLLRVPNLHDLEEIWHHNQHVSDGTSATVQQLIAEQTRTRPSAAAVDAWDGILSYDELDHISTRLARTLRETSIEERSLVPFCLEHSKWAVVAMLGILKAGCAFVPIDPSAPRARRHRILQLARAKVILTSPNMVDNDFELTPVIRLSEDGLNASPTDGATFTGSSSVDSAAYVLFTSGSTGDPKGVAMGHRAIYTSLNAIGTKVGLHSGTRTLQFASLAFNISIFEILGTLAFRGCVCIPSDADRLSRLPEYMASAKVNTASLTPSVARLYSPGLVPSLETLVLGGEAITQADMKRWNQLPKLFNGFGPTECAVGCAIHRVHEEQKEPSIVGGLKGIPSWVVDPGNHDVLVPFGAVGELVIEGPTLAQGYLDNIAKTKAAFIQDPQWLLRGCGSRFPGRRGRVYKTGDLVKYNQQGELIYIGRKDADTQVKVRGNRVDLGEIEFRLLQCLPPGTEAVVEAFKPSNTDVEPTATLAVFLYPPAESRVQQNNMEMVVMQPPKDVQDRLSETLPSYIIPGVYFSVSVIPKTTSDKTDRKRLRELASAFSLQDLSSRLSSPADDSFFKLGEDSIGAIRLVKEAREEFNISLDVADIFRYPTLEGLVSVSKDFHVDASPVTIPFSALPVSQDMQLLCRVVIDSYSLTSPELVKDIYPCTPLQEGLLSLSSKHTGAYTVQRVLELAPGLDLCRFLAAWERMTKSTPIIRTRIVQHEELGLLQAVVDEKIQWKRVEKADMDAFIRADMETPMRLDQPLARYALIQGTSSTAATATPQFMVWTVHHALYDGWSLPLILERVREAYDGTELSSSGFAPFVKWCSQEAVRDNAVKFWESHLDGLSESALFPPLPSSVSEPVEDSTAEHRWEMPKDSAAGVTTSILLRAAWAIVASRYTSSDDVVFGTTVSGRNAPVRGIECVLGPTVATIPTRFKVHDSTPVRAFLARTQNEAVEAIPCEQTGLQRIAGVNAELAKVRDIQTFLVVQPSDYNVPSFDGFGKWVNGPGYYRLDVSALTLECFLGDSGVRCVAYFDSRVIERETVERLLPQFAHVSQQLSSASEDTTLGDVEVLTPADLKDIWAWNGPLLETAPEPLPHRDVHHQAEMRPHAPAVHSWDGELTYKELDLYSTLFAKKLVMSGIRPGDVVPLYFEPSEWAVVAMLAALKAGAAFVPIDASQPAAQRERILSQLPPNVVLASSKHTATSFGAGWSALEMSRETVDLEATGALPTVDPGSIAWIIFTSGSTGLPKGAMLQHSAVHASHRKLGATFGLHADTRMLQFSSFAFDACVLEIIATLMHGGCVCIPSEADQRSLSGLPQACAAMRVNTMVLTPTVARLFETSDFPDLTTLVLTGEPLVQSDVDKWATTAYVANGYGPAECSNICTVHRIAPGDSDPNRIGSLRGVPGWVVRSQDHNRLVPIGGVGELVVEGATVGSGYLNDAAKTAAAFITDPDWLVRGRPGEPQSGRRGRLYKTGDLVKLHPDGGLTYIGRKDTQIKIRGQRVELGEIEHHVLLQCAGALEAVVDAVHLPGRGDAKSLVAFVRLQDSSIPAPQVYTGSDDVADRLADIVPAYMVPAVFIQMPSVPRTASGKTDRKQLREVAAATMAATSQTTTAGSQPRRPKRAPRTETEKKLQQLWTKVLDRDVAEIGLDDSFVRLGGDSIAAMKLVSLAAKSSIGLTVAQVFRHLRLEDQARSATLLAKRDDDRVPPFSLLPRDADVDLLRADAAESCAVEAVLIEDLYPCTPSQEGLLSLSARHAEQNAYVLQHVFDLAPTLDVRRMRSAWEETVRTTDILRTRVVHHARHGLLQVVVNDGISWCEPEDIHAFIEADKQRPMGLGTPLARYAISQDARTKHTKLVWTIHHALGDGWALNLVLNKVEAIYRASSTVSSPLSEFRGFIKYMNGRDVDSMVEYWRDTLADVEPVTFPLLPTAVRDAVEDSEVELDHSLPESAATASASLSTILRAAWAIVQSRHSNTDDVVFGEVLSGRSAPVPSIDSLVGPTMVTVPVRVKLPAALTVPALLQNIHTTSTLAIPHEQLGLHRIARINPAACAFQTLLIIQPPTAASSDDPPRLLSASPDYRLATYALAIECTPSPSSARRLGLRARFDSRAVSAAAARRLLAQLGHVADQLMACAAASVSASDPGPGPPPRLVSGVAVHAPRELRDVWGWNGAPQGEEGAGLVHEAVRARAIVAPGAVAVEAWDGRLSYGRLEGLADGLAAALAARGVGVGRQGLVPLCFEKSVWVVVAMLAVLKTGAGVVLLDPGQPAGRHERVLAALGPGGVLLASTSCAEHRKFRDGWEVVVVCESGLQAAAASSRHFVSPRIPESAACWVLFTSGSTGEPKGVVLEHGAVSKSYGILIETLGITRQTRMLQFSAYAFDVSTLEMMGVLMAGGCVCIPSDTQRLEGLAEFCTSFRVNTAMLTPSVARLYDPQDLPTLRSLSLLGEAPTKQDILKWQRRIPHLFNAYGPAEAACLAAVHRVDPHDDDPIAARIGRLAGVPVWIVAPDDCTKLAPVGAVGELLIEGSTLARGYLNPAHTAAAFIEDPEWLLRPPCAEQISGRRGRLYRTGDLARYAEDGGLVYEGRKDSQIKIRGQRTELGEIEFHLAQCIPDAAEVVVETVAGEGDSATSTTLVGFVKFLSATAPTTDSFDLPSEVESQLGERLPAYMIPSVFLSVPQIPKTASDKTDRKKLKALAAVHAARALEARRLEPQRGPSSAMEQKLLFLWSQALSVAESNIGMDSNFFKLGGDSISALKLVGEARRAGIQLSVVDIFQTSKLDGLARCAEGRAPARNDAADIPRFSLLPGSADTQAVIDHVAFACGLSPGLVQDVYPCTPMQEGLMTLASRSSGTYVSQVVVELVGHIDLDLLRSSWERTVRDTAVMRTRIVQHPQLGFLQAVTNEEVSWESSTDFESYIAEDDALRPGFGSRLSRYGLIQNPAGGPARLVWTVHHAIYDMVTLRLVFDRVAAAYKGGQGLQAFPAYASFVKYVLGSQTADAEEYWRQTLKHNTSAAVFPPLPAPGHQPCEDTVMEHSYALTRAPSSVTTTTILHAAWAMVTSWHTSTPDVLFGTVRSGRTAPIPSISTMPGPTMATIPLGIAVAASDPIRAFLHRVQTQTAAAMPHEQLGLQSIARLSGACARACAFQTLFAVQEGRRREASVGGGGVAELGALVETGTYALKTYALTLECFPDGEGFDVRAWFDSAAVGRWRMERALRQLGAVAHQLADGAEGDGLVGGVRMLDARDWEDVREWGARRGYGLWVVLPDDCERLAPVGAVGELLVGGPDIPAEYLGQGDAEFVQRPSWMEATGSASALKTGILTQYTDEGTLTTIGRKRTTVCVGGQYADTSEIERHMVDALPDGYQSVVELLALQGRPDDELTTMLTAFLLPPDGDASTQVTAHWAPKAREIERRLAAKLPHYMIPSIYLQVTATPRTRSGSVDRSQLRMLGTGFSVADVAKMRETQRVVPDTETQFALRDLWATVLRRDADGIGLDDSFFQLGGDSIGAIKLVTEARRRGIVLTAADIFQHPQLEALAERVGINSSRQQGFDAAEPFSLVADDDDAQAVEGFLTSNVLPYIDYGRDSVLDVLPGTWMQKEFFKAGGLLYHLSLDFGEARIDPERLRSAARQLLQRHSILRTIFLPHNTELLQITLDSGSISNFVAEALEDGETIEMAADRLTTQYKLDEDIIGRPMPHFVFLSGNAQGRSVSRLLILGISHMQFDGFSMPFIVRDLGALYDGDQLASVPHFASYVYAHHAIPPAERQMHWRRLLRGSSMTPIATGGGNSQSLDHDVYVTRVVSPETWRRLRSSNAEKRWYSPDDVLTTAWALTLAIVSRESDVVFGHTVAGRRTFSLGGGGADGVLGPCVNTVPVRVRLPSADQPQRPGSMTLQDVLAKVSDQSAQTMPFESTGLDEIVENYAPPTWDASTTRWGSTVVWQDFAGMQALETQQDHPTSDGQQEGEKRIAQDSAVSGYMDPFATSSHVSFGGVPCIVTCDVPAFDPADVAVIGRPVNGSASFSLAFSKTNVSESVMEKTVAVLVQVFESLVEQPGMEVGNLLAVMREEYRM</sequence>
<dbReference type="Gene3D" id="1.10.1200.10">
    <property type="entry name" value="ACP-like"/>
    <property type="match status" value="4"/>
</dbReference>
<dbReference type="GO" id="GO:0044550">
    <property type="term" value="P:secondary metabolite biosynthetic process"/>
    <property type="evidence" value="ECO:0007669"/>
    <property type="project" value="TreeGrafter"/>
</dbReference>
<dbReference type="PROSITE" id="PS00455">
    <property type="entry name" value="AMP_BINDING"/>
    <property type="match status" value="3"/>
</dbReference>
<feature type="region of interest" description="Disordered" evidence="4">
    <location>
        <begin position="1845"/>
        <end position="1871"/>
    </location>
</feature>
<dbReference type="PANTHER" id="PTHR45527:SF1">
    <property type="entry name" value="FATTY ACID SYNTHASE"/>
    <property type="match status" value="1"/>
</dbReference>
<accession>A0A1J9SBD7</accession>
<dbReference type="InterPro" id="IPR042099">
    <property type="entry name" value="ANL_N_sf"/>
</dbReference>
<dbReference type="STRING" id="236234.A0A1J9SBD7"/>
<dbReference type="Gene3D" id="3.40.50.12780">
    <property type="entry name" value="N-terminal domain of ligase-like"/>
    <property type="match status" value="3"/>
</dbReference>
<dbReference type="SUPFAM" id="SSF56801">
    <property type="entry name" value="Acetyl-CoA synthetase-like"/>
    <property type="match status" value="4"/>
</dbReference>
<dbReference type="SMART" id="SM01294">
    <property type="entry name" value="PKS_PP_betabranch"/>
    <property type="match status" value="1"/>
</dbReference>
<feature type="domain" description="Carrier" evidence="5">
    <location>
        <begin position="2957"/>
        <end position="3033"/>
    </location>
</feature>
<dbReference type="GO" id="GO:0031177">
    <property type="term" value="F:phosphopantetheine binding"/>
    <property type="evidence" value="ECO:0007669"/>
    <property type="project" value="InterPro"/>
</dbReference>
<dbReference type="FunFam" id="1.10.1200.10:FF:000005">
    <property type="entry name" value="Nonribosomal peptide synthetase 1"/>
    <property type="match status" value="3"/>
</dbReference>
<feature type="domain" description="Carrier" evidence="5">
    <location>
        <begin position="3712"/>
        <end position="3788"/>
    </location>
</feature>
<keyword evidence="3" id="KW-0436">Ligase</keyword>
<dbReference type="CDD" id="cd05918">
    <property type="entry name" value="A_NRPS_SidN3_like"/>
    <property type="match status" value="3"/>
</dbReference>
<keyword evidence="2" id="KW-0597">Phosphoprotein</keyword>
<protein>
    <submittedName>
        <fullName evidence="6">Nonribosomal peptide synthetase</fullName>
    </submittedName>
</protein>
<dbReference type="InterPro" id="IPR023213">
    <property type="entry name" value="CAT-like_dom_sf"/>
</dbReference>
<dbReference type="Gene3D" id="2.30.38.10">
    <property type="entry name" value="Luciferase, Domain 3"/>
    <property type="match status" value="1"/>
</dbReference>
<dbReference type="InterPro" id="IPR020806">
    <property type="entry name" value="PKS_PP-bd"/>
</dbReference>
<dbReference type="NCBIfam" id="TIGR01733">
    <property type="entry name" value="AA-adenyl-dom"/>
    <property type="match status" value="3"/>
</dbReference>
<dbReference type="OrthoDB" id="416786at2759"/>
<dbReference type="NCBIfam" id="NF003417">
    <property type="entry name" value="PRK04813.1"/>
    <property type="match status" value="4"/>
</dbReference>
<dbReference type="Gene3D" id="3.30.559.10">
    <property type="entry name" value="Chloramphenicol acetyltransferase-like domain"/>
    <property type="match status" value="4"/>
</dbReference>
<dbReference type="SUPFAM" id="SSF52777">
    <property type="entry name" value="CoA-dependent acyltransferases"/>
    <property type="match status" value="9"/>
</dbReference>
<evidence type="ECO:0000259" key="5">
    <source>
        <dbReference type="PROSITE" id="PS50075"/>
    </source>
</evidence>
<evidence type="ECO:0000256" key="2">
    <source>
        <dbReference type="ARBA" id="ARBA00022553"/>
    </source>
</evidence>
<dbReference type="InterPro" id="IPR036736">
    <property type="entry name" value="ACP-like_sf"/>
</dbReference>
<dbReference type="Gene3D" id="3.30.300.30">
    <property type="match status" value="4"/>
</dbReference>
<dbReference type="FunFam" id="3.30.300.30:FF:000015">
    <property type="entry name" value="Nonribosomal peptide synthase SidD"/>
    <property type="match status" value="3"/>
</dbReference>
<dbReference type="RefSeq" id="XP_020133161.1">
    <property type="nucleotide sequence ID" value="XM_020279821.1"/>
</dbReference>
<dbReference type="PROSITE" id="PS00012">
    <property type="entry name" value="PHOSPHOPANTETHEINE"/>
    <property type="match status" value="3"/>
</dbReference>
<dbReference type="FunFam" id="3.30.559.30:FF:000003">
    <property type="entry name" value="Nonribosomal peptide synthase SidD"/>
    <property type="match status" value="1"/>
</dbReference>
<dbReference type="GeneID" id="31020085"/>
<dbReference type="Gene3D" id="3.30.559.30">
    <property type="entry name" value="Nonribosomal peptide synthetase, condensation domain"/>
    <property type="match status" value="5"/>
</dbReference>
<dbReference type="InterPro" id="IPR006162">
    <property type="entry name" value="Ppantetheine_attach_site"/>
</dbReference>
<dbReference type="Pfam" id="PF00668">
    <property type="entry name" value="Condensation"/>
    <property type="match status" value="4"/>
</dbReference>
<dbReference type="InterPro" id="IPR000873">
    <property type="entry name" value="AMP-dep_synth/lig_dom"/>
</dbReference>
<dbReference type="SMART" id="SM00823">
    <property type="entry name" value="PKS_PP"/>
    <property type="match status" value="4"/>
</dbReference>
<dbReference type="Pfam" id="PF00501">
    <property type="entry name" value="AMP-binding"/>
    <property type="match status" value="3"/>
</dbReference>
<dbReference type="InterPro" id="IPR045851">
    <property type="entry name" value="AMP-bd_C_sf"/>
</dbReference>
<evidence type="ECO:0000256" key="3">
    <source>
        <dbReference type="ARBA" id="ARBA00022598"/>
    </source>
</evidence>
<dbReference type="SUPFAM" id="SSF47336">
    <property type="entry name" value="ACP-like"/>
    <property type="match status" value="4"/>
</dbReference>
<dbReference type="InterPro" id="IPR009081">
    <property type="entry name" value="PP-bd_ACP"/>
</dbReference>
<evidence type="ECO:0000313" key="6">
    <source>
        <dbReference type="EMBL" id="OJD36901.1"/>
    </source>
</evidence>
<dbReference type="GO" id="GO:0043041">
    <property type="term" value="P:amino acid activation for nonribosomal peptide biosynthetic process"/>
    <property type="evidence" value="ECO:0007669"/>
    <property type="project" value="TreeGrafter"/>
</dbReference>
<keyword evidence="1" id="KW-0596">Phosphopantetheine</keyword>
<reference evidence="6 7" key="1">
    <citation type="submission" date="2016-10" db="EMBL/GenBank/DDBJ databases">
        <title>Proteomics and genomics reveal pathogen-plant mechanisms compatible with a hemibiotrophic lifestyle of Diplodia corticola.</title>
        <authorList>
            <person name="Fernandes I."/>
            <person name="De Jonge R."/>
            <person name="Van De Peer Y."/>
            <person name="Devreese B."/>
            <person name="Alves A."/>
            <person name="Esteves A.C."/>
        </authorList>
    </citation>
    <scope>NUCLEOTIDE SEQUENCE [LARGE SCALE GENOMIC DNA]</scope>
    <source>
        <strain evidence="6 7">CBS 112549</strain>
    </source>
</reference>
<dbReference type="InterPro" id="IPR020845">
    <property type="entry name" value="AMP-binding_CS"/>
</dbReference>
<feature type="domain" description="Carrier" evidence="5">
    <location>
        <begin position="781"/>
        <end position="858"/>
    </location>
</feature>
<dbReference type="EMBL" id="MNUE01000009">
    <property type="protein sequence ID" value="OJD36901.1"/>
    <property type="molecule type" value="Genomic_DNA"/>
</dbReference>
<dbReference type="Pfam" id="PF00550">
    <property type="entry name" value="PP-binding"/>
    <property type="match status" value="4"/>
</dbReference>
<comment type="caution">
    <text evidence="6">The sequence shown here is derived from an EMBL/GenBank/DDBJ whole genome shotgun (WGS) entry which is preliminary data.</text>
</comment>
<dbReference type="InterPro" id="IPR010071">
    <property type="entry name" value="AA_adenyl_dom"/>
</dbReference>
<dbReference type="PROSITE" id="PS50075">
    <property type="entry name" value="CARRIER"/>
    <property type="match status" value="4"/>
</dbReference>
<keyword evidence="7" id="KW-1185">Reference proteome</keyword>
<dbReference type="PANTHER" id="PTHR45527">
    <property type="entry name" value="NONRIBOSOMAL PEPTIDE SYNTHETASE"/>
    <property type="match status" value="1"/>
</dbReference>
<evidence type="ECO:0000256" key="4">
    <source>
        <dbReference type="SAM" id="MobiDB-lite"/>
    </source>
</evidence>
<dbReference type="CDD" id="cd19545">
    <property type="entry name" value="FUM14_C_NRPS-like"/>
    <property type="match status" value="3"/>
</dbReference>
<feature type="compositionally biased region" description="Low complexity" evidence="4">
    <location>
        <begin position="1845"/>
        <end position="1854"/>
    </location>
</feature>
<organism evidence="6 7">
    <name type="scientific">Diplodia corticola</name>
    <dbReference type="NCBI Taxonomy" id="236234"/>
    <lineage>
        <taxon>Eukaryota</taxon>
        <taxon>Fungi</taxon>
        <taxon>Dikarya</taxon>
        <taxon>Ascomycota</taxon>
        <taxon>Pezizomycotina</taxon>
        <taxon>Dothideomycetes</taxon>
        <taxon>Dothideomycetes incertae sedis</taxon>
        <taxon>Botryosphaeriales</taxon>
        <taxon>Botryosphaeriaceae</taxon>
        <taxon>Diplodia</taxon>
    </lineage>
</organism>
<gene>
    <name evidence="6" type="ORF">BKCO1_9000176</name>
</gene>
<dbReference type="InterPro" id="IPR001242">
    <property type="entry name" value="Condensation_dom"/>
</dbReference>
<proteinExistence type="predicted"/>